<accession>A0A7Y7ZFD7</accession>
<dbReference type="EMBL" id="JACARV010000113">
    <property type="protein sequence ID" value="NWC83977.1"/>
    <property type="molecule type" value="Genomic_DNA"/>
</dbReference>
<name>A0A7Y7ZFD7_PSEPU</name>
<evidence type="ECO:0000313" key="1">
    <source>
        <dbReference type="EMBL" id="NWC83977.1"/>
    </source>
</evidence>
<protein>
    <submittedName>
        <fullName evidence="1">Uncharacterized protein</fullName>
    </submittedName>
</protein>
<sequence length="122" mass="13457">MQNLKAFKFISTVVIAAESPEQAWNLLLAEQPSQHFLNGLKDSLCSEAELDEPKAYKWGEAAPTLREQLSHAVTPCFLSEAPPAGWKVCSPELLRSGVNCHTAPRWAEGPIGQHWHPPVSDD</sequence>
<comment type="caution">
    <text evidence="1">The sequence shown here is derived from an EMBL/GenBank/DDBJ whole genome shotgun (WGS) entry which is preliminary data.</text>
</comment>
<dbReference type="RefSeq" id="WP_177011274.1">
    <property type="nucleotide sequence ID" value="NZ_JACARV010000113.1"/>
</dbReference>
<reference evidence="1 2" key="1">
    <citation type="submission" date="2020-04" db="EMBL/GenBank/DDBJ databases">
        <title>Molecular characterization of pseudomonads from Agaricus bisporus reveal novel blotch 2 pathogens in Western Europe.</title>
        <authorList>
            <person name="Taparia T."/>
            <person name="Krijger M."/>
            <person name="Haynes E."/>
            <person name="Elpinstone J.G."/>
            <person name="Noble R."/>
            <person name="Van Der Wolf J."/>
        </authorList>
    </citation>
    <scope>NUCLEOTIDE SEQUENCE [LARGE SCALE GENOMIC DNA]</scope>
    <source>
        <strain evidence="1 2">P7765</strain>
    </source>
</reference>
<dbReference type="AlphaFoldDB" id="A0A7Y7ZFD7"/>
<gene>
    <name evidence="1" type="ORF">HX798_27370</name>
</gene>
<dbReference type="Proteomes" id="UP000542695">
    <property type="component" value="Unassembled WGS sequence"/>
</dbReference>
<evidence type="ECO:0000313" key="2">
    <source>
        <dbReference type="Proteomes" id="UP000542695"/>
    </source>
</evidence>
<organism evidence="1 2">
    <name type="scientific">Pseudomonas putida</name>
    <name type="common">Arthrobacter siderocapsulatus</name>
    <dbReference type="NCBI Taxonomy" id="303"/>
    <lineage>
        <taxon>Bacteria</taxon>
        <taxon>Pseudomonadati</taxon>
        <taxon>Pseudomonadota</taxon>
        <taxon>Gammaproteobacteria</taxon>
        <taxon>Pseudomonadales</taxon>
        <taxon>Pseudomonadaceae</taxon>
        <taxon>Pseudomonas</taxon>
    </lineage>
</organism>
<proteinExistence type="predicted"/>